<feature type="domain" description="RNA polymerase sigma-70 region 2" evidence="2">
    <location>
        <begin position="25"/>
        <end position="89"/>
    </location>
</feature>
<accession>A0ABX1X8X4</accession>
<proteinExistence type="predicted"/>
<evidence type="ECO:0000256" key="1">
    <source>
        <dbReference type="ARBA" id="ARBA00011344"/>
    </source>
</evidence>
<dbReference type="InterPro" id="IPR013324">
    <property type="entry name" value="RNA_pol_sigma_r3/r4-like"/>
</dbReference>
<sequence length="310" mass="35005">MYVVVRCGYTTKWKGASFMELETVYLTYKQLLFSVAYRMLGSVSDAEDMLQDMFITLQKTDTGHVTNLKSYLVKMVTNRCLNYLKSASKQRETYIGTWLPEPQVTSSREDPIGSLIQDETISYAFLVLLQELSAVERAIFVLREVLGYDYEEVSDMLQKTEANCRKIYSRAKSKINEISDEEDERSLGETEPLVKEFLHAVGTGNFHDFVQLLMEDAVMVSDGGGKASAAVHPIFGKERIAAFFEGVQTKGALEGDWLTVTFNGQSGLILVKDESPLMIILFELAAGRQHSNHLYVIRNPDKLNQIYADL</sequence>
<dbReference type="InterPro" id="IPR007627">
    <property type="entry name" value="RNA_pol_sigma70_r2"/>
</dbReference>
<dbReference type="InterPro" id="IPR052704">
    <property type="entry name" value="ECF_Sigma-70_Domain"/>
</dbReference>
<dbReference type="NCBIfam" id="NF007214">
    <property type="entry name" value="PRK09636.1"/>
    <property type="match status" value="1"/>
</dbReference>
<dbReference type="Gene3D" id="3.10.450.50">
    <property type="match status" value="1"/>
</dbReference>
<dbReference type="PANTHER" id="PTHR30173:SF36">
    <property type="entry name" value="ECF RNA POLYMERASE SIGMA FACTOR SIGJ"/>
    <property type="match status" value="1"/>
</dbReference>
<dbReference type="Gene3D" id="1.10.1740.10">
    <property type="match status" value="1"/>
</dbReference>
<comment type="subunit">
    <text evidence="1">Interacts transiently with the RNA polymerase catalytic core formed by RpoA, RpoB, RpoC and RpoZ (2 alpha, 1 beta, 1 beta' and 1 omega subunit) to form the RNA polymerase holoenzyme that can initiate transcription.</text>
</comment>
<dbReference type="Proteomes" id="UP000653578">
    <property type="component" value="Unassembled WGS sequence"/>
</dbReference>
<dbReference type="InterPro" id="IPR013325">
    <property type="entry name" value="RNA_pol_sigma_r2"/>
</dbReference>
<dbReference type="InterPro" id="IPR036388">
    <property type="entry name" value="WH-like_DNA-bd_sf"/>
</dbReference>
<dbReference type="InterPro" id="IPR013249">
    <property type="entry name" value="RNA_pol_sigma70_r4_t2"/>
</dbReference>
<reference evidence="4 5" key="1">
    <citation type="submission" date="2019-10" db="EMBL/GenBank/DDBJ databases">
        <title>Description of Paenibacillus humi sp. nov.</title>
        <authorList>
            <person name="Carlier A."/>
            <person name="Qi S."/>
        </authorList>
    </citation>
    <scope>NUCLEOTIDE SEQUENCE [LARGE SCALE GENOMIC DNA]</scope>
    <source>
        <strain evidence="4 5">LMG 31461</strain>
    </source>
</reference>
<dbReference type="NCBIfam" id="TIGR02937">
    <property type="entry name" value="sigma70-ECF"/>
    <property type="match status" value="1"/>
</dbReference>
<dbReference type="InterPro" id="IPR014284">
    <property type="entry name" value="RNA_pol_sigma-70_dom"/>
</dbReference>
<dbReference type="InterPro" id="IPR032710">
    <property type="entry name" value="NTF2-like_dom_sf"/>
</dbReference>
<organism evidence="4 5">
    <name type="scientific">Paenibacillus plantarum</name>
    <dbReference type="NCBI Taxonomy" id="2654975"/>
    <lineage>
        <taxon>Bacteria</taxon>
        <taxon>Bacillati</taxon>
        <taxon>Bacillota</taxon>
        <taxon>Bacilli</taxon>
        <taxon>Bacillales</taxon>
        <taxon>Paenibacillaceae</taxon>
        <taxon>Paenibacillus</taxon>
    </lineage>
</organism>
<evidence type="ECO:0000313" key="5">
    <source>
        <dbReference type="Proteomes" id="UP000653578"/>
    </source>
</evidence>
<dbReference type="Pfam" id="PF08281">
    <property type="entry name" value="Sigma70_r4_2"/>
    <property type="match status" value="1"/>
</dbReference>
<dbReference type="SUPFAM" id="SSF88659">
    <property type="entry name" value="Sigma3 and sigma4 domains of RNA polymerase sigma factors"/>
    <property type="match status" value="1"/>
</dbReference>
<evidence type="ECO:0000259" key="3">
    <source>
        <dbReference type="Pfam" id="PF08281"/>
    </source>
</evidence>
<feature type="domain" description="RNA polymerase sigma factor 70 region 4 type 2" evidence="3">
    <location>
        <begin position="125"/>
        <end position="175"/>
    </location>
</feature>
<name>A0ABX1X8X4_9BACL</name>
<gene>
    <name evidence="4" type="ORF">GC096_12760</name>
</gene>
<dbReference type="SUPFAM" id="SSF88946">
    <property type="entry name" value="Sigma2 domain of RNA polymerase sigma factors"/>
    <property type="match status" value="1"/>
</dbReference>
<evidence type="ECO:0000259" key="2">
    <source>
        <dbReference type="Pfam" id="PF04542"/>
    </source>
</evidence>
<dbReference type="PANTHER" id="PTHR30173">
    <property type="entry name" value="SIGMA 19 FACTOR"/>
    <property type="match status" value="1"/>
</dbReference>
<dbReference type="Pfam" id="PF04542">
    <property type="entry name" value="Sigma70_r2"/>
    <property type="match status" value="1"/>
</dbReference>
<protein>
    <submittedName>
        <fullName evidence="4">Sigma-70 family RNA polymerase sigma factor</fullName>
    </submittedName>
</protein>
<dbReference type="EMBL" id="WHNY01000040">
    <property type="protein sequence ID" value="NOU64900.1"/>
    <property type="molecule type" value="Genomic_DNA"/>
</dbReference>
<evidence type="ECO:0000313" key="4">
    <source>
        <dbReference type="EMBL" id="NOU64900.1"/>
    </source>
</evidence>
<dbReference type="SUPFAM" id="SSF54427">
    <property type="entry name" value="NTF2-like"/>
    <property type="match status" value="1"/>
</dbReference>
<dbReference type="Gene3D" id="1.10.10.10">
    <property type="entry name" value="Winged helix-like DNA-binding domain superfamily/Winged helix DNA-binding domain"/>
    <property type="match status" value="1"/>
</dbReference>
<comment type="caution">
    <text evidence="4">The sequence shown here is derived from an EMBL/GenBank/DDBJ whole genome shotgun (WGS) entry which is preliminary data.</text>
</comment>
<keyword evidence="5" id="KW-1185">Reference proteome</keyword>